<dbReference type="RefSeq" id="WP_267568762.1">
    <property type="nucleotide sequence ID" value="NZ_JAPNTZ010000019.1"/>
</dbReference>
<dbReference type="EMBL" id="JAPNTZ010000019">
    <property type="protein sequence ID" value="MCY1144196.1"/>
    <property type="molecule type" value="Genomic_DNA"/>
</dbReference>
<comment type="caution">
    <text evidence="2">The sequence shown here is derived from an EMBL/GenBank/DDBJ whole genome shotgun (WGS) entry which is preliminary data.</text>
</comment>
<dbReference type="CDD" id="cd02233">
    <property type="entry name" value="cupin_HNL-like"/>
    <property type="match status" value="1"/>
</dbReference>
<evidence type="ECO:0000259" key="1">
    <source>
        <dbReference type="Pfam" id="PF07883"/>
    </source>
</evidence>
<accession>A0ABT4BCJ3</accession>
<dbReference type="InterPro" id="IPR014710">
    <property type="entry name" value="RmlC-like_jellyroll"/>
</dbReference>
<dbReference type="InterPro" id="IPR011051">
    <property type="entry name" value="RmlC_Cupin_sf"/>
</dbReference>
<feature type="domain" description="Cupin type-2" evidence="1">
    <location>
        <begin position="39"/>
        <end position="100"/>
    </location>
</feature>
<reference evidence="2" key="1">
    <citation type="submission" date="2022-11" db="EMBL/GenBank/DDBJ databases">
        <authorList>
            <person name="Somphong A."/>
            <person name="Phongsopitanun W."/>
        </authorList>
    </citation>
    <scope>NUCLEOTIDE SEQUENCE</scope>
    <source>
        <strain evidence="2">Pm04-4</strain>
    </source>
</reference>
<dbReference type="InterPro" id="IPR013096">
    <property type="entry name" value="Cupin_2"/>
</dbReference>
<name>A0ABT4BCJ3_9ACTN</name>
<gene>
    <name evidence="2" type="ORF">OWR29_39910</name>
</gene>
<dbReference type="Proteomes" id="UP001151002">
    <property type="component" value="Unassembled WGS sequence"/>
</dbReference>
<proteinExistence type="predicted"/>
<evidence type="ECO:0000313" key="3">
    <source>
        <dbReference type="Proteomes" id="UP001151002"/>
    </source>
</evidence>
<protein>
    <submittedName>
        <fullName evidence="2">Cupin domain-containing protein</fullName>
    </submittedName>
</protein>
<dbReference type="PANTHER" id="PTHR43698">
    <property type="entry name" value="RIBD C-TERMINAL DOMAIN CONTAINING PROTEIN"/>
    <property type="match status" value="1"/>
</dbReference>
<dbReference type="PANTHER" id="PTHR43698:SF1">
    <property type="entry name" value="BLL4564 PROTEIN"/>
    <property type="match status" value="1"/>
</dbReference>
<dbReference type="Pfam" id="PF07883">
    <property type="entry name" value="Cupin_2"/>
    <property type="match status" value="1"/>
</dbReference>
<dbReference type="InterPro" id="IPR047263">
    <property type="entry name" value="HNL-like_cupin"/>
</dbReference>
<sequence length="112" mass="11843">MIVTRQHPSKPAPASIIDGPAHYEALAAPSAPSRVEALHVHFAAGSRTRWHTHPYGQLLIVTSGAGWVQSRGHAAEPIAVGDVVRIGAGEEHWHGAAAGSELSHLAIQEQEN</sequence>
<dbReference type="SUPFAM" id="SSF51182">
    <property type="entry name" value="RmlC-like cupins"/>
    <property type="match status" value="1"/>
</dbReference>
<evidence type="ECO:0000313" key="2">
    <source>
        <dbReference type="EMBL" id="MCY1144196.1"/>
    </source>
</evidence>
<dbReference type="Gene3D" id="2.60.120.10">
    <property type="entry name" value="Jelly Rolls"/>
    <property type="match status" value="1"/>
</dbReference>
<keyword evidence="3" id="KW-1185">Reference proteome</keyword>
<organism evidence="2 3">
    <name type="scientific">Paractinoplanes pyxinae</name>
    <dbReference type="NCBI Taxonomy" id="2997416"/>
    <lineage>
        <taxon>Bacteria</taxon>
        <taxon>Bacillati</taxon>
        <taxon>Actinomycetota</taxon>
        <taxon>Actinomycetes</taxon>
        <taxon>Micromonosporales</taxon>
        <taxon>Micromonosporaceae</taxon>
        <taxon>Paractinoplanes</taxon>
    </lineage>
</organism>